<sequence length="50" mass="5613">FKISMHTHMSGCAKVSLAMELSKSKGVHTMKDHQIQDAGLLEKIQKMEVE</sequence>
<keyword evidence="2" id="KW-1185">Reference proteome</keyword>
<accession>A0AA38FZS2</accession>
<proteinExistence type="predicted"/>
<dbReference type="EMBL" id="JAHRHJ020000005">
    <property type="protein sequence ID" value="KAH9313629.1"/>
    <property type="molecule type" value="Genomic_DNA"/>
</dbReference>
<feature type="non-terminal residue" evidence="1">
    <location>
        <position position="1"/>
    </location>
</feature>
<dbReference type="Proteomes" id="UP000824469">
    <property type="component" value="Unassembled WGS sequence"/>
</dbReference>
<comment type="caution">
    <text evidence="1">The sequence shown here is derived from an EMBL/GenBank/DDBJ whole genome shotgun (WGS) entry which is preliminary data.</text>
</comment>
<name>A0AA38FZS2_TAXCH</name>
<protein>
    <submittedName>
        <fullName evidence="1">Uncharacterized protein</fullName>
    </submittedName>
</protein>
<evidence type="ECO:0000313" key="2">
    <source>
        <dbReference type="Proteomes" id="UP000824469"/>
    </source>
</evidence>
<feature type="non-terminal residue" evidence="1">
    <location>
        <position position="50"/>
    </location>
</feature>
<gene>
    <name evidence="1" type="ORF">KI387_022256</name>
</gene>
<organism evidence="1 2">
    <name type="scientific">Taxus chinensis</name>
    <name type="common">Chinese yew</name>
    <name type="synonym">Taxus wallichiana var. chinensis</name>
    <dbReference type="NCBI Taxonomy" id="29808"/>
    <lineage>
        <taxon>Eukaryota</taxon>
        <taxon>Viridiplantae</taxon>
        <taxon>Streptophyta</taxon>
        <taxon>Embryophyta</taxon>
        <taxon>Tracheophyta</taxon>
        <taxon>Spermatophyta</taxon>
        <taxon>Pinopsida</taxon>
        <taxon>Pinidae</taxon>
        <taxon>Conifers II</taxon>
        <taxon>Cupressales</taxon>
        <taxon>Taxaceae</taxon>
        <taxon>Taxus</taxon>
    </lineage>
</organism>
<reference evidence="1 2" key="1">
    <citation type="journal article" date="2021" name="Nat. Plants">
        <title>The Taxus genome provides insights into paclitaxel biosynthesis.</title>
        <authorList>
            <person name="Xiong X."/>
            <person name="Gou J."/>
            <person name="Liao Q."/>
            <person name="Li Y."/>
            <person name="Zhou Q."/>
            <person name="Bi G."/>
            <person name="Li C."/>
            <person name="Du R."/>
            <person name="Wang X."/>
            <person name="Sun T."/>
            <person name="Guo L."/>
            <person name="Liang H."/>
            <person name="Lu P."/>
            <person name="Wu Y."/>
            <person name="Zhang Z."/>
            <person name="Ro D.K."/>
            <person name="Shang Y."/>
            <person name="Huang S."/>
            <person name="Yan J."/>
        </authorList>
    </citation>
    <scope>NUCLEOTIDE SEQUENCE [LARGE SCALE GENOMIC DNA]</scope>
    <source>
        <strain evidence="1">Ta-2019</strain>
    </source>
</reference>
<dbReference type="AlphaFoldDB" id="A0AA38FZS2"/>
<evidence type="ECO:0000313" key="1">
    <source>
        <dbReference type="EMBL" id="KAH9313629.1"/>
    </source>
</evidence>